<proteinExistence type="predicted"/>
<dbReference type="AlphaFoldDB" id="A0A2J7QZT5"/>
<dbReference type="EMBL" id="NEVH01009067">
    <property type="protein sequence ID" value="PNF34101.1"/>
    <property type="molecule type" value="Genomic_DNA"/>
</dbReference>
<name>A0A2J7QZT5_9NEOP</name>
<protein>
    <submittedName>
        <fullName evidence="1">Uncharacterized protein</fullName>
    </submittedName>
</protein>
<comment type="caution">
    <text evidence="1">The sequence shown here is derived from an EMBL/GenBank/DDBJ whole genome shotgun (WGS) entry which is preliminary data.</text>
</comment>
<dbReference type="InParanoid" id="A0A2J7QZT5"/>
<accession>A0A2J7QZT5</accession>
<evidence type="ECO:0000313" key="1">
    <source>
        <dbReference type="EMBL" id="PNF34101.1"/>
    </source>
</evidence>
<evidence type="ECO:0000313" key="2">
    <source>
        <dbReference type="Proteomes" id="UP000235965"/>
    </source>
</evidence>
<organism evidence="1 2">
    <name type="scientific">Cryptotermes secundus</name>
    <dbReference type="NCBI Taxonomy" id="105785"/>
    <lineage>
        <taxon>Eukaryota</taxon>
        <taxon>Metazoa</taxon>
        <taxon>Ecdysozoa</taxon>
        <taxon>Arthropoda</taxon>
        <taxon>Hexapoda</taxon>
        <taxon>Insecta</taxon>
        <taxon>Pterygota</taxon>
        <taxon>Neoptera</taxon>
        <taxon>Polyneoptera</taxon>
        <taxon>Dictyoptera</taxon>
        <taxon>Blattodea</taxon>
        <taxon>Blattoidea</taxon>
        <taxon>Termitoidae</taxon>
        <taxon>Kalotermitidae</taxon>
        <taxon>Cryptotermitinae</taxon>
        <taxon>Cryptotermes</taxon>
    </lineage>
</organism>
<gene>
    <name evidence="1" type="ORF">B7P43_G01135</name>
</gene>
<dbReference type="Proteomes" id="UP000235965">
    <property type="component" value="Unassembled WGS sequence"/>
</dbReference>
<sequence>MNWKECGRKELWYNPGICLEELRESKNNFNQDGRFLAQDLNLEPSKYRAGVLPI</sequence>
<keyword evidence="2" id="KW-1185">Reference proteome</keyword>
<reference evidence="1 2" key="1">
    <citation type="submission" date="2017-12" db="EMBL/GenBank/DDBJ databases">
        <title>Hemimetabolous genomes reveal molecular basis of termite eusociality.</title>
        <authorList>
            <person name="Harrison M.C."/>
            <person name="Jongepier E."/>
            <person name="Robertson H.M."/>
            <person name="Arning N."/>
            <person name="Bitard-Feildel T."/>
            <person name="Chao H."/>
            <person name="Childers C.P."/>
            <person name="Dinh H."/>
            <person name="Doddapaneni H."/>
            <person name="Dugan S."/>
            <person name="Gowin J."/>
            <person name="Greiner C."/>
            <person name="Han Y."/>
            <person name="Hu H."/>
            <person name="Hughes D.S.T."/>
            <person name="Huylmans A.-K."/>
            <person name="Kemena C."/>
            <person name="Kremer L.P.M."/>
            <person name="Lee S.L."/>
            <person name="Lopez-Ezquerra A."/>
            <person name="Mallet L."/>
            <person name="Monroy-Kuhn J.M."/>
            <person name="Moser A."/>
            <person name="Murali S.C."/>
            <person name="Muzny D.M."/>
            <person name="Otani S."/>
            <person name="Piulachs M.-D."/>
            <person name="Poelchau M."/>
            <person name="Qu J."/>
            <person name="Schaub F."/>
            <person name="Wada-Katsumata A."/>
            <person name="Worley K.C."/>
            <person name="Xie Q."/>
            <person name="Ylla G."/>
            <person name="Poulsen M."/>
            <person name="Gibbs R.A."/>
            <person name="Schal C."/>
            <person name="Richards S."/>
            <person name="Belles X."/>
            <person name="Korb J."/>
            <person name="Bornberg-Bauer E."/>
        </authorList>
    </citation>
    <scope>NUCLEOTIDE SEQUENCE [LARGE SCALE GENOMIC DNA]</scope>
    <source>
        <tissue evidence="1">Whole body</tissue>
    </source>
</reference>